<dbReference type="EMBL" id="MFZO01000048">
    <property type="protein sequence ID" value="OGK23356.1"/>
    <property type="molecule type" value="Genomic_DNA"/>
</dbReference>
<dbReference type="PANTHER" id="PTHR43221">
    <property type="entry name" value="PROTEASE HTPX"/>
    <property type="match status" value="1"/>
</dbReference>
<dbReference type="EC" id="3.4.24.-" evidence="12"/>
<feature type="transmembrane region" description="Helical" evidence="12">
    <location>
        <begin position="153"/>
        <end position="174"/>
    </location>
</feature>
<keyword evidence="10 12" id="KW-0482">Metalloprotease</keyword>
<gene>
    <name evidence="12" type="primary">htpX</name>
    <name evidence="14" type="ORF">A3C25_06485</name>
</gene>
<evidence type="ECO:0000256" key="5">
    <source>
        <dbReference type="ARBA" id="ARBA00022692"/>
    </source>
</evidence>
<evidence type="ECO:0000256" key="9">
    <source>
        <dbReference type="ARBA" id="ARBA00022989"/>
    </source>
</evidence>
<evidence type="ECO:0000256" key="10">
    <source>
        <dbReference type="ARBA" id="ARBA00023049"/>
    </source>
</evidence>
<feature type="active site" evidence="12">
    <location>
        <position position="144"/>
    </location>
</feature>
<feature type="transmembrane region" description="Helical" evidence="12">
    <location>
        <begin position="42"/>
        <end position="60"/>
    </location>
</feature>
<evidence type="ECO:0000256" key="2">
    <source>
        <dbReference type="ARBA" id="ARBA00009779"/>
    </source>
</evidence>
<dbReference type="Proteomes" id="UP000177913">
    <property type="component" value="Unassembled WGS sequence"/>
</dbReference>
<evidence type="ECO:0000256" key="1">
    <source>
        <dbReference type="ARBA" id="ARBA00004651"/>
    </source>
</evidence>
<organism evidence="14 15">
    <name type="scientific">Candidatus Roizmanbacteria bacterium RIFCSPHIGHO2_02_FULL_38_11</name>
    <dbReference type="NCBI Taxonomy" id="1802039"/>
    <lineage>
        <taxon>Bacteria</taxon>
        <taxon>Candidatus Roizmaniibacteriota</taxon>
    </lineage>
</organism>
<accession>A0A1F7GXS0</accession>
<evidence type="ECO:0000256" key="6">
    <source>
        <dbReference type="ARBA" id="ARBA00022723"/>
    </source>
</evidence>
<dbReference type="AlphaFoldDB" id="A0A1F7GXS0"/>
<evidence type="ECO:0000313" key="14">
    <source>
        <dbReference type="EMBL" id="OGK23356.1"/>
    </source>
</evidence>
<keyword evidence="11 12" id="KW-0472">Membrane</keyword>
<dbReference type="Gene3D" id="3.30.2010.10">
    <property type="entry name" value="Metalloproteases ('zincins'), catalytic domain"/>
    <property type="match status" value="1"/>
</dbReference>
<dbReference type="InterPro" id="IPR050083">
    <property type="entry name" value="HtpX_protease"/>
</dbReference>
<feature type="binding site" evidence="12">
    <location>
        <position position="147"/>
    </location>
    <ligand>
        <name>Zn(2+)</name>
        <dbReference type="ChEBI" id="CHEBI:29105"/>
        <note>catalytic</note>
    </ligand>
</feature>
<dbReference type="GO" id="GO:0006508">
    <property type="term" value="P:proteolysis"/>
    <property type="evidence" value="ECO:0007669"/>
    <property type="project" value="UniProtKB-KW"/>
</dbReference>
<keyword evidence="6 12" id="KW-0479">Metal-binding</keyword>
<keyword evidence="5 12" id="KW-0812">Transmembrane</keyword>
<feature type="transmembrane region" description="Helical" evidence="12">
    <location>
        <begin position="194"/>
        <end position="214"/>
    </location>
</feature>
<evidence type="ECO:0000259" key="13">
    <source>
        <dbReference type="Pfam" id="PF01435"/>
    </source>
</evidence>
<feature type="binding site" evidence="12">
    <location>
        <position position="143"/>
    </location>
    <ligand>
        <name>Zn(2+)</name>
        <dbReference type="ChEBI" id="CHEBI:29105"/>
        <note>catalytic</note>
    </ligand>
</feature>
<evidence type="ECO:0000256" key="11">
    <source>
        <dbReference type="ARBA" id="ARBA00023136"/>
    </source>
</evidence>
<keyword evidence="8 12" id="KW-0862">Zinc</keyword>
<comment type="subcellular location">
    <subcellularLocation>
        <location evidence="1 12">Cell membrane</location>
        <topology evidence="1 12">Multi-pass membrane protein</topology>
    </subcellularLocation>
</comment>
<dbReference type="InterPro" id="IPR022919">
    <property type="entry name" value="Pept_M48_protease_HtpX"/>
</dbReference>
<dbReference type="CDD" id="cd07340">
    <property type="entry name" value="M48B_Htpx_like"/>
    <property type="match status" value="1"/>
</dbReference>
<comment type="similarity">
    <text evidence="2 12">Belongs to the peptidase M48B family.</text>
</comment>
<keyword evidence="9 12" id="KW-1133">Transmembrane helix</keyword>
<evidence type="ECO:0000256" key="12">
    <source>
        <dbReference type="HAMAP-Rule" id="MF_00188"/>
    </source>
</evidence>
<evidence type="ECO:0000256" key="7">
    <source>
        <dbReference type="ARBA" id="ARBA00022801"/>
    </source>
</evidence>
<keyword evidence="4 12" id="KW-0645">Protease</keyword>
<dbReference type="InterPro" id="IPR001915">
    <property type="entry name" value="Peptidase_M48"/>
</dbReference>
<dbReference type="GO" id="GO:0008270">
    <property type="term" value="F:zinc ion binding"/>
    <property type="evidence" value="ECO:0007669"/>
    <property type="project" value="UniProtKB-UniRule"/>
</dbReference>
<comment type="cofactor">
    <cofactor evidence="12">
        <name>Zn(2+)</name>
        <dbReference type="ChEBI" id="CHEBI:29105"/>
    </cofactor>
    <text evidence="12">Binds 1 zinc ion per subunit.</text>
</comment>
<feature type="transmembrane region" description="Helical" evidence="12">
    <location>
        <begin position="12"/>
        <end position="36"/>
    </location>
</feature>
<protein>
    <recommendedName>
        <fullName evidence="12">Protease HtpX homolog</fullName>
        <ecNumber evidence="12">3.4.24.-</ecNumber>
    </recommendedName>
</protein>
<feature type="binding site" evidence="12">
    <location>
        <position position="223"/>
    </location>
    <ligand>
        <name>Zn(2+)</name>
        <dbReference type="ChEBI" id="CHEBI:29105"/>
        <note>catalytic</note>
    </ligand>
</feature>
<reference evidence="14 15" key="1">
    <citation type="journal article" date="2016" name="Nat. Commun.">
        <title>Thousands of microbial genomes shed light on interconnected biogeochemical processes in an aquifer system.</title>
        <authorList>
            <person name="Anantharaman K."/>
            <person name="Brown C.T."/>
            <person name="Hug L.A."/>
            <person name="Sharon I."/>
            <person name="Castelle C.J."/>
            <person name="Probst A.J."/>
            <person name="Thomas B.C."/>
            <person name="Singh A."/>
            <person name="Wilkins M.J."/>
            <person name="Karaoz U."/>
            <person name="Brodie E.L."/>
            <person name="Williams K.H."/>
            <person name="Hubbard S.S."/>
            <person name="Banfield J.F."/>
        </authorList>
    </citation>
    <scope>NUCLEOTIDE SEQUENCE [LARGE SCALE GENOMIC DNA]</scope>
</reference>
<dbReference type="Pfam" id="PF01435">
    <property type="entry name" value="Peptidase_M48"/>
    <property type="match status" value="1"/>
</dbReference>
<proteinExistence type="inferred from homology"/>
<keyword evidence="7 12" id="KW-0378">Hydrolase</keyword>
<evidence type="ECO:0000256" key="3">
    <source>
        <dbReference type="ARBA" id="ARBA00022475"/>
    </source>
</evidence>
<dbReference type="HAMAP" id="MF_00188">
    <property type="entry name" value="Pept_M48_protease_HtpX"/>
    <property type="match status" value="1"/>
</dbReference>
<feature type="domain" description="Peptidase M48" evidence="13">
    <location>
        <begin position="85"/>
        <end position="299"/>
    </location>
</feature>
<evidence type="ECO:0000313" key="15">
    <source>
        <dbReference type="Proteomes" id="UP000177913"/>
    </source>
</evidence>
<comment type="caution">
    <text evidence="14">The sequence shown here is derived from an EMBL/GenBank/DDBJ whole genome shotgun (WGS) entry which is preliminary data.</text>
</comment>
<dbReference type="GO" id="GO:0004222">
    <property type="term" value="F:metalloendopeptidase activity"/>
    <property type="evidence" value="ECO:0007669"/>
    <property type="project" value="UniProtKB-UniRule"/>
</dbReference>
<dbReference type="GO" id="GO:0005886">
    <property type="term" value="C:plasma membrane"/>
    <property type="evidence" value="ECO:0007669"/>
    <property type="project" value="UniProtKB-SubCell"/>
</dbReference>
<evidence type="ECO:0000256" key="8">
    <source>
        <dbReference type="ARBA" id="ARBA00022833"/>
    </source>
</evidence>
<sequence length="300" mass="33580">MTVYDQITHNKARTYAIILTFILLVTGFFLIIGKLVESPTTYFIIGVTFSLLSSVGSYFYSDRIVLFTTGAKPAEKKDFFDFYTVAENLALAAGLQAPKLYVIHDPAPNAFATGRDPKHAVVCATTGLLEKLERTELEGVIAHELSHVKNYDILVSSIVAVLVGTVALVSDWIMRSLWWGGFRRNENDRESRNPFMMIFIIFVLILTPLVATLIQLAVSRRREFLADASGALLTRYPEGLARALEKISSDKDTLHTASSSTAHLFIVNPLKKLKHVSSWFANLFSTHPPIEERVRILRSM</sequence>
<dbReference type="PANTHER" id="PTHR43221:SF1">
    <property type="entry name" value="PROTEASE HTPX"/>
    <property type="match status" value="1"/>
</dbReference>
<evidence type="ECO:0000256" key="4">
    <source>
        <dbReference type="ARBA" id="ARBA00022670"/>
    </source>
</evidence>
<keyword evidence="3 12" id="KW-1003">Cell membrane</keyword>
<name>A0A1F7GXS0_9BACT</name>